<protein>
    <recommendedName>
        <fullName evidence="4">CHRD domain-containing protein</fullName>
    </recommendedName>
</protein>
<evidence type="ECO:0008006" key="4">
    <source>
        <dbReference type="Google" id="ProtNLM"/>
    </source>
</evidence>
<dbReference type="EMBL" id="QXTF01000001">
    <property type="protein sequence ID" value="RIX32209.1"/>
    <property type="molecule type" value="Genomic_DNA"/>
</dbReference>
<comment type="caution">
    <text evidence="2">The sequence shown here is derived from an EMBL/GenBank/DDBJ whole genome shotgun (WGS) entry which is preliminary data.</text>
</comment>
<evidence type="ECO:0000256" key="1">
    <source>
        <dbReference type="SAM" id="SignalP"/>
    </source>
</evidence>
<dbReference type="Proteomes" id="UP000285023">
    <property type="component" value="Unassembled WGS sequence"/>
</dbReference>
<organism evidence="2 3">
    <name type="scientific">Sphingomonas edaphi</name>
    <dbReference type="NCBI Taxonomy" id="2315689"/>
    <lineage>
        <taxon>Bacteria</taxon>
        <taxon>Pseudomonadati</taxon>
        <taxon>Pseudomonadota</taxon>
        <taxon>Alphaproteobacteria</taxon>
        <taxon>Sphingomonadales</taxon>
        <taxon>Sphingomonadaceae</taxon>
        <taxon>Sphingomonas</taxon>
    </lineage>
</organism>
<evidence type="ECO:0000313" key="3">
    <source>
        <dbReference type="Proteomes" id="UP000285023"/>
    </source>
</evidence>
<proteinExistence type="predicted"/>
<evidence type="ECO:0000313" key="2">
    <source>
        <dbReference type="EMBL" id="RIX32209.1"/>
    </source>
</evidence>
<name>A0A418Q2T6_9SPHN</name>
<dbReference type="AlphaFoldDB" id="A0A418Q2T6"/>
<accession>A0A418Q2T6</accession>
<keyword evidence="3" id="KW-1185">Reference proteome</keyword>
<feature type="signal peptide" evidence="1">
    <location>
        <begin position="1"/>
        <end position="30"/>
    </location>
</feature>
<keyword evidence="1" id="KW-0732">Signal</keyword>
<reference evidence="2 3" key="1">
    <citation type="submission" date="2018-09" db="EMBL/GenBank/DDBJ databases">
        <title>Sphingomonas sp. DAC4.</title>
        <authorList>
            <person name="Seo T."/>
        </authorList>
    </citation>
    <scope>NUCLEOTIDE SEQUENCE [LARGE SCALE GENOMIC DNA]</scope>
    <source>
        <strain evidence="2 3">DAC4</strain>
    </source>
</reference>
<sequence length="213" mass="21019">MARNIPRASRQLPVASLVAVAASIGTSAFAQDATPVAVAEPMDVAIVSGDTPSQGEGRIAVNIASGNGNQQLGTLVVANGQMAGGASTVHQHQGGTSGDRATFAVIESGAFAGMRGAISVNVAAGSANQEANIAIIATGLEGRTVSDLQLSQTRSSTQPVGGSGQPSAPNDVAKLAPDAFEGSQGLIQVNLIGGERNSSANTFALNMSAGGNP</sequence>
<feature type="chain" id="PRO_5019462675" description="CHRD domain-containing protein" evidence="1">
    <location>
        <begin position="31"/>
        <end position="213"/>
    </location>
</feature>
<gene>
    <name evidence="2" type="ORF">D3M59_04385</name>
</gene>